<accession>A0A9N7VJT4</accession>
<name>A0A9N7VJT4_PLEPL</name>
<gene>
    <name evidence="1" type="ORF">PLEPLA_LOCUS38702</name>
</gene>
<proteinExistence type="predicted"/>
<evidence type="ECO:0000313" key="1">
    <source>
        <dbReference type="EMBL" id="CAB1451010.1"/>
    </source>
</evidence>
<sequence>MRGRAEIAAVGTELHRGPCDVLFFPVEFFLRTVRRAPRRGGAGRRLEAAWACLSWREPTGHDSFLRPSNANSPRPRLHAVETARRLSLAPLSCYSSSAAQVTGLLFSRTQIKEPRCSVKAQTSVEKVSLD</sequence>
<dbReference type="EMBL" id="CADEAL010004073">
    <property type="protein sequence ID" value="CAB1451010.1"/>
    <property type="molecule type" value="Genomic_DNA"/>
</dbReference>
<evidence type="ECO:0000313" key="2">
    <source>
        <dbReference type="Proteomes" id="UP001153269"/>
    </source>
</evidence>
<dbReference type="Proteomes" id="UP001153269">
    <property type="component" value="Unassembled WGS sequence"/>
</dbReference>
<dbReference type="AlphaFoldDB" id="A0A9N7VJT4"/>
<organism evidence="1 2">
    <name type="scientific">Pleuronectes platessa</name>
    <name type="common">European plaice</name>
    <dbReference type="NCBI Taxonomy" id="8262"/>
    <lineage>
        <taxon>Eukaryota</taxon>
        <taxon>Metazoa</taxon>
        <taxon>Chordata</taxon>
        <taxon>Craniata</taxon>
        <taxon>Vertebrata</taxon>
        <taxon>Euteleostomi</taxon>
        <taxon>Actinopterygii</taxon>
        <taxon>Neopterygii</taxon>
        <taxon>Teleostei</taxon>
        <taxon>Neoteleostei</taxon>
        <taxon>Acanthomorphata</taxon>
        <taxon>Carangaria</taxon>
        <taxon>Pleuronectiformes</taxon>
        <taxon>Pleuronectoidei</taxon>
        <taxon>Pleuronectidae</taxon>
        <taxon>Pleuronectes</taxon>
    </lineage>
</organism>
<comment type="caution">
    <text evidence="1">The sequence shown here is derived from an EMBL/GenBank/DDBJ whole genome shotgun (WGS) entry which is preliminary data.</text>
</comment>
<protein>
    <submittedName>
        <fullName evidence="1">Uncharacterized protein</fullName>
    </submittedName>
</protein>
<keyword evidence="2" id="KW-1185">Reference proteome</keyword>
<reference evidence="1" key="1">
    <citation type="submission" date="2020-03" db="EMBL/GenBank/DDBJ databases">
        <authorList>
            <person name="Weist P."/>
        </authorList>
    </citation>
    <scope>NUCLEOTIDE SEQUENCE</scope>
</reference>